<feature type="coiled-coil region" evidence="7">
    <location>
        <begin position="990"/>
        <end position="1069"/>
    </location>
</feature>
<dbReference type="InterPro" id="IPR036961">
    <property type="entry name" value="Kinesin_motor_dom_sf"/>
</dbReference>
<dbReference type="Gene3D" id="3.40.850.10">
    <property type="entry name" value="Kinesin motor domain"/>
    <property type="match status" value="1"/>
</dbReference>
<evidence type="ECO:0000256" key="8">
    <source>
        <dbReference type="SAM" id="MobiDB-lite"/>
    </source>
</evidence>
<evidence type="ECO:0000256" key="7">
    <source>
        <dbReference type="SAM" id="Coils"/>
    </source>
</evidence>
<dbReference type="GO" id="GO:0005524">
    <property type="term" value="F:ATP binding"/>
    <property type="evidence" value="ECO:0007669"/>
    <property type="project" value="UniProtKB-UniRule"/>
</dbReference>
<evidence type="ECO:0000313" key="10">
    <source>
        <dbReference type="EMBL" id="ACS35540.1"/>
    </source>
</evidence>
<dbReference type="PROSITE" id="PS51456">
    <property type="entry name" value="MYOSIN_MOTOR"/>
    <property type="match status" value="1"/>
</dbReference>
<dbReference type="GO" id="GO:0000146">
    <property type="term" value="F:microfilament motor activity"/>
    <property type="evidence" value="ECO:0007669"/>
    <property type="project" value="TreeGrafter"/>
</dbReference>
<dbReference type="HOGENOM" id="CLU_000192_3_1_1"/>
<dbReference type="SMART" id="SM00015">
    <property type="entry name" value="IQ"/>
    <property type="match status" value="3"/>
</dbReference>
<keyword evidence="7" id="KW-0175">Coiled coil</keyword>
<accession>C6JVY6</accession>
<feature type="compositionally biased region" description="Polar residues" evidence="8">
    <location>
        <begin position="1182"/>
        <end position="1209"/>
    </location>
</feature>
<dbReference type="Gene3D" id="1.20.120.720">
    <property type="entry name" value="Myosin VI head, motor domain, U50 subdomain"/>
    <property type="match status" value="1"/>
</dbReference>
<dbReference type="Gene3D" id="1.20.5.190">
    <property type="match status" value="2"/>
</dbReference>
<dbReference type="InterPro" id="IPR027417">
    <property type="entry name" value="P-loop_NTPase"/>
</dbReference>
<feature type="region of interest" description="Disordered" evidence="8">
    <location>
        <begin position="1182"/>
        <end position="1215"/>
    </location>
</feature>
<evidence type="ECO:0000256" key="4">
    <source>
        <dbReference type="ARBA" id="ARBA00023175"/>
    </source>
</evidence>
<keyword evidence="1 6" id="KW-0547">Nucleotide-binding</keyword>
<feature type="coiled-coil region" evidence="7">
    <location>
        <begin position="1534"/>
        <end position="1603"/>
    </location>
</feature>
<dbReference type="InterPro" id="IPR001609">
    <property type="entry name" value="Myosin_head_motor_dom-like"/>
</dbReference>
<dbReference type="CDD" id="cd14908">
    <property type="entry name" value="MYSc_Myo47"/>
    <property type="match status" value="1"/>
</dbReference>
<feature type="binding site" evidence="6">
    <location>
        <begin position="180"/>
        <end position="187"/>
    </location>
    <ligand>
        <name>ATP</name>
        <dbReference type="ChEBI" id="CHEBI:30616"/>
    </ligand>
</feature>
<reference evidence="10" key="1">
    <citation type="journal article" date="2010" name="Cytoskeleton">
        <title>Myosin diversity in the diatom Phaeodactylum tricornutum.</title>
        <authorList>
            <person name="Heintzelman M.B."/>
            <person name="Enriquez M.E."/>
        </authorList>
    </citation>
    <scope>NUCLEOTIDE SEQUENCE</scope>
    <source>
        <strain evidence="10">UTEX 646</strain>
    </source>
</reference>
<dbReference type="PRINTS" id="PR00193">
    <property type="entry name" value="MYOSINHEAVY"/>
</dbReference>
<feature type="region of interest" description="Disordered" evidence="8">
    <location>
        <begin position="1408"/>
        <end position="1433"/>
    </location>
</feature>
<feature type="region of interest" description="Disordered" evidence="8">
    <location>
        <begin position="1085"/>
        <end position="1125"/>
    </location>
</feature>
<feature type="coiled-coil region" evidence="7">
    <location>
        <begin position="1127"/>
        <end position="1154"/>
    </location>
</feature>
<dbReference type="SUPFAM" id="SSF52540">
    <property type="entry name" value="P-loop containing nucleoside triphosphate hydrolases"/>
    <property type="match status" value="1"/>
</dbReference>
<dbReference type="PROSITE" id="PS50096">
    <property type="entry name" value="IQ"/>
    <property type="match status" value="2"/>
</dbReference>
<dbReference type="PANTHER" id="PTHR13140:SF845">
    <property type="entry name" value="MYOSIN-LIKE PROTEIN"/>
    <property type="match status" value="1"/>
</dbReference>
<evidence type="ECO:0000256" key="5">
    <source>
        <dbReference type="ARBA" id="ARBA00023203"/>
    </source>
</evidence>
<dbReference type="EMBL" id="GQ141544">
    <property type="protein sequence ID" value="ACS35540.1"/>
    <property type="molecule type" value="mRNA"/>
</dbReference>
<evidence type="ECO:0000256" key="3">
    <source>
        <dbReference type="ARBA" id="ARBA00023123"/>
    </source>
</evidence>
<keyword evidence="4 6" id="KW-0505">Motor protein</keyword>
<dbReference type="Gene3D" id="1.10.10.820">
    <property type="match status" value="1"/>
</dbReference>
<dbReference type="GO" id="GO:0016020">
    <property type="term" value="C:membrane"/>
    <property type="evidence" value="ECO:0007669"/>
    <property type="project" value="TreeGrafter"/>
</dbReference>
<protein>
    <submittedName>
        <fullName evidence="10">Myosin D</fullName>
    </submittedName>
</protein>
<keyword evidence="5 6" id="KW-0009">Actin-binding</keyword>
<dbReference type="Gene3D" id="6.20.240.20">
    <property type="match status" value="1"/>
</dbReference>
<dbReference type="GO" id="GO:0007015">
    <property type="term" value="P:actin filament organization"/>
    <property type="evidence" value="ECO:0007669"/>
    <property type="project" value="TreeGrafter"/>
</dbReference>
<evidence type="ECO:0000256" key="1">
    <source>
        <dbReference type="ARBA" id="ARBA00022741"/>
    </source>
</evidence>
<dbReference type="Pfam" id="PF00063">
    <property type="entry name" value="Myosin_head"/>
    <property type="match status" value="1"/>
</dbReference>
<name>C6JVY6_PHATR</name>
<keyword evidence="3 6" id="KW-0518">Myosin</keyword>
<dbReference type="Gene3D" id="1.20.58.530">
    <property type="match status" value="1"/>
</dbReference>
<feature type="region of interest" description="Actin-binding" evidence="6">
    <location>
        <begin position="678"/>
        <end position="700"/>
    </location>
</feature>
<keyword evidence="2 6" id="KW-0067">ATP-binding</keyword>
<dbReference type="PANTHER" id="PTHR13140">
    <property type="entry name" value="MYOSIN"/>
    <property type="match status" value="1"/>
</dbReference>
<evidence type="ECO:0000256" key="2">
    <source>
        <dbReference type="ARBA" id="ARBA00022840"/>
    </source>
</evidence>
<dbReference type="GO" id="GO:0005737">
    <property type="term" value="C:cytoplasm"/>
    <property type="evidence" value="ECO:0007669"/>
    <property type="project" value="TreeGrafter"/>
</dbReference>
<dbReference type="SMART" id="SM00242">
    <property type="entry name" value="MYSc"/>
    <property type="match status" value="1"/>
</dbReference>
<sequence>MEAGAYVWCRDTKGEEAWLLCEVVKKTHDEVTLKEKDKPSNVFTKGIESINEETGERKFEGIELANTPLSDADKVEGRDNDLIALPHLHEPAILHSLSDRFFRGKIYTWTGPVLIAVNPFQRLQLYGTEILESYRRDGLLKAQGMQSGQDLEPHIFAIADRSYRQMMSESRRSQSILISGESGAGKTESTKIVMLYLTTLGAGNNEAVQDETNGSNGELSVMQKVLQSNPVLEAFGNARTLRNDNSSRFGKFIELGFSRAGHLMGAKVQTYLLEKVRLAFHAAGERNYHIFYQLLRGCTEEDHAKYEFHDGLTGGLDLPNYFHYTGQGGAPHLREFTDEDGLSYTLKAMRKLGWTEKTIDDTLRLIAGLLHLGQITFNSVEKDGLETAEVAEDKILNYTAKLLGVDVDKMRVALTEKIIVARGQEIKTLLTPEKAQDARDALAKTIYGALFLWVVDQVNLSIGWERDDDIRSSCGVLDIFGFECFAINSFEQLCINFTNEALQQQFNQFIFKLEQAEYEAESIAWAFIEFPDNQDCLDTIQAPKVGILSMLDDECRLPKGSDRNFAKRLIDHYLPEKNQTVSENTRIHATNIQKGKSIFSVRHFAGLVQYSVETNFMEKNKDEIPLTAEILFETAPSKLIQDTYAIQKRENLGRAATEAKTGKQPKPKTVGQQFKEQLTTLIESVQKTDPHYIRCIKPNDAAKPLLMTRKRTTEQLRYGGVLEAVRVARAGYPVRMKHTAFFQRYRMLLPTVAEEVLPWSMDGHEPQQLCVKLVDVVLAEGAKNKEASAKGPLDPKEEGITRSEKIRRMQNQPIPMSFPKTDVQLGKTKVFMRKHPHDCLEAHRVFHQHASASVIQCWARGLEQQRSFFISQDAIQTIQRCYRGFKGRERWTNLRKADAGKLLTITFRMLIKWRAFNRARKGTVRFQSRIRGRNLRRERAAVKIENRFRTYALRKKFTMLCSAVLSLQCATRSRVAKKELTELLREQKDVGKLKGMNNKLKEEMASLRAMLNAQAKESAASDKHVKELKEKQDRIDYLEKRVAEIEKELEEAKRIVKKMETDLQQQQAETAKDKDHIVALRNERRANILTGSESPKQHRRRQSSDSGNYASVPPPGAPSENVSPAVLNEHRYKVTRLEAELESERKLRRDADGEIIKLRAAMNGVKLSDSEVNSLLAPQYESAGNQSGVTSEESSFADSETPSRPSHSNIPPEVTGTEEIIKDDSGRDPQVQKALDKLGLQEKSTEKPSLMASLKASTDFLPMIRRGFAASEEKDADEVAVGWKIEIRNRKEREEALKTEVHKFEHKMKKMAHLLEEGVDVVMWQLNRTAPDMSGGETVDDFALKASNVSVKMHRRGEYLVQADLTFILRGGYLSKAIGRNRNVDKTALEPLSLHDILEVRAGCSGHDHTELPTASGKTKKKKESKSNDNKQASLFMTIKATPTPVASARSYIFRFKSRTTRNDVLNGLRSILADLQIYEGVSISNLHTSEDAFDGDEREEIMVPLSAVHQVMDRERENYDRILLMMLQGGEDLKEKEDELLKLRDKLENFVDESKERDRVQANDSKLIMQLSKKLETLLMENEDLRDQSDRLNMRLVTVEAEAMSISGRS</sequence>
<organism evidence="10">
    <name type="scientific">Phaeodactylum tricornutum</name>
    <name type="common">Diatom</name>
    <dbReference type="NCBI Taxonomy" id="2850"/>
    <lineage>
        <taxon>Eukaryota</taxon>
        <taxon>Sar</taxon>
        <taxon>Stramenopiles</taxon>
        <taxon>Ochrophyta</taxon>
        <taxon>Bacillariophyta</taxon>
        <taxon>Bacillariophyceae</taxon>
        <taxon>Bacillariophycidae</taxon>
        <taxon>Naviculales</taxon>
        <taxon>Phaeodactylaceae</taxon>
        <taxon>Phaeodactylum</taxon>
    </lineage>
</organism>
<dbReference type="GO" id="GO:0051015">
    <property type="term" value="F:actin filament binding"/>
    <property type="evidence" value="ECO:0007669"/>
    <property type="project" value="TreeGrafter"/>
</dbReference>
<dbReference type="InterPro" id="IPR000048">
    <property type="entry name" value="IQ_motif_EF-hand-BS"/>
</dbReference>
<evidence type="ECO:0000259" key="9">
    <source>
        <dbReference type="PROSITE" id="PS51456"/>
    </source>
</evidence>
<evidence type="ECO:0000256" key="6">
    <source>
        <dbReference type="PROSITE-ProRule" id="PRU00782"/>
    </source>
</evidence>
<dbReference type="GO" id="GO:0016459">
    <property type="term" value="C:myosin complex"/>
    <property type="evidence" value="ECO:0007669"/>
    <property type="project" value="UniProtKB-KW"/>
</dbReference>
<comment type="similarity">
    <text evidence="6">Belongs to the TRAFAC class myosin-kinesin ATPase superfamily. Myosin family.</text>
</comment>
<feature type="domain" description="Myosin motor" evidence="9">
    <location>
        <begin position="77"/>
        <end position="845"/>
    </location>
</feature>
<proteinExistence type="evidence at transcript level"/>